<organism evidence="1 2">
    <name type="scientific">Aerophobetes bacterium</name>
    <dbReference type="NCBI Taxonomy" id="2030807"/>
    <lineage>
        <taxon>Bacteria</taxon>
        <taxon>Candidatus Aerophobota</taxon>
    </lineage>
</organism>
<keyword evidence="1" id="KW-0969">Cilium</keyword>
<keyword evidence="1" id="KW-0282">Flagellum</keyword>
<dbReference type="PANTHER" id="PTHR39185">
    <property type="entry name" value="SWARMING MOTILITY PROTEIN SWRD"/>
    <property type="match status" value="1"/>
</dbReference>
<evidence type="ECO:0000313" key="1">
    <source>
        <dbReference type="EMBL" id="RLE11452.1"/>
    </source>
</evidence>
<dbReference type="InterPro" id="IPR009384">
    <property type="entry name" value="SwrD-like"/>
</dbReference>
<comment type="caution">
    <text evidence="1">The sequence shown here is derived from an EMBL/GenBank/DDBJ whole genome shotgun (WGS) entry which is preliminary data.</text>
</comment>
<evidence type="ECO:0000313" key="2">
    <source>
        <dbReference type="Proteomes" id="UP000280417"/>
    </source>
</evidence>
<protein>
    <submittedName>
        <fullName evidence="1">Flagellar protein</fullName>
    </submittedName>
</protein>
<accession>A0A662DBG5</accession>
<name>A0A662DBG5_UNCAE</name>
<sequence length="59" mass="6837">MIKVTRLDGRELVINARLIKFVESTPDTLITLTTRDKILVKDSVEEIIDKVIRYHRLTG</sequence>
<dbReference type="EMBL" id="QMQA01000250">
    <property type="protein sequence ID" value="RLE11452.1"/>
    <property type="molecule type" value="Genomic_DNA"/>
</dbReference>
<proteinExistence type="predicted"/>
<dbReference type="Proteomes" id="UP000280417">
    <property type="component" value="Unassembled WGS sequence"/>
</dbReference>
<gene>
    <name evidence="1" type="ORF">DRJ04_08045</name>
</gene>
<keyword evidence="1" id="KW-0966">Cell projection</keyword>
<dbReference type="AlphaFoldDB" id="A0A662DBG5"/>
<reference evidence="1 2" key="1">
    <citation type="submission" date="2018-06" db="EMBL/GenBank/DDBJ databases">
        <title>Extensive metabolic versatility and redundancy in microbially diverse, dynamic hydrothermal sediments.</title>
        <authorList>
            <person name="Dombrowski N."/>
            <person name="Teske A."/>
            <person name="Baker B.J."/>
        </authorList>
    </citation>
    <scope>NUCLEOTIDE SEQUENCE [LARGE SCALE GENOMIC DNA]</scope>
    <source>
        <strain evidence="1">B3_G15</strain>
    </source>
</reference>
<dbReference type="PANTHER" id="PTHR39185:SF1">
    <property type="entry name" value="SWARMING MOTILITY PROTEIN SWRD"/>
    <property type="match status" value="1"/>
</dbReference>
<dbReference type="Pfam" id="PF06289">
    <property type="entry name" value="FlbD"/>
    <property type="match status" value="1"/>
</dbReference>